<keyword evidence="1" id="KW-0472">Membrane</keyword>
<dbReference type="AlphaFoldDB" id="A0A382U725"/>
<organism evidence="2">
    <name type="scientific">marine metagenome</name>
    <dbReference type="NCBI Taxonomy" id="408172"/>
    <lineage>
        <taxon>unclassified sequences</taxon>
        <taxon>metagenomes</taxon>
        <taxon>ecological metagenomes</taxon>
    </lineage>
</organism>
<feature type="transmembrane region" description="Helical" evidence="1">
    <location>
        <begin position="15"/>
        <end position="33"/>
    </location>
</feature>
<protein>
    <submittedName>
        <fullName evidence="2">Uncharacterized protein</fullName>
    </submittedName>
</protein>
<name>A0A382U725_9ZZZZ</name>
<evidence type="ECO:0000256" key="1">
    <source>
        <dbReference type="SAM" id="Phobius"/>
    </source>
</evidence>
<keyword evidence="1" id="KW-1133">Transmembrane helix</keyword>
<sequence length="40" mass="4609">MSIRLVKSVVLFEELPAIFLFKIIFLTLTSLIFKSFSTSK</sequence>
<reference evidence="2" key="1">
    <citation type="submission" date="2018-05" db="EMBL/GenBank/DDBJ databases">
        <authorList>
            <person name="Lanie J.A."/>
            <person name="Ng W.-L."/>
            <person name="Kazmierczak K.M."/>
            <person name="Andrzejewski T.M."/>
            <person name="Davidsen T.M."/>
            <person name="Wayne K.J."/>
            <person name="Tettelin H."/>
            <person name="Glass J.I."/>
            <person name="Rusch D."/>
            <person name="Podicherti R."/>
            <person name="Tsui H.-C.T."/>
            <person name="Winkler M.E."/>
        </authorList>
    </citation>
    <scope>NUCLEOTIDE SEQUENCE</scope>
</reference>
<gene>
    <name evidence="2" type="ORF">METZ01_LOCUS382621</name>
</gene>
<evidence type="ECO:0000313" key="2">
    <source>
        <dbReference type="EMBL" id="SVD29767.1"/>
    </source>
</evidence>
<dbReference type="EMBL" id="UINC01141808">
    <property type="protein sequence ID" value="SVD29767.1"/>
    <property type="molecule type" value="Genomic_DNA"/>
</dbReference>
<keyword evidence="1" id="KW-0812">Transmembrane</keyword>
<accession>A0A382U725</accession>
<proteinExistence type="predicted"/>